<comment type="caution">
    <text evidence="1">The sequence shown here is derived from an EMBL/GenBank/DDBJ whole genome shotgun (WGS) entry which is preliminary data.</text>
</comment>
<gene>
    <name evidence="1" type="ORF">L6164_020635</name>
</gene>
<dbReference type="Proteomes" id="UP000828941">
    <property type="component" value="Chromosome 8"/>
</dbReference>
<evidence type="ECO:0000313" key="2">
    <source>
        <dbReference type="Proteomes" id="UP000828941"/>
    </source>
</evidence>
<reference evidence="1 2" key="1">
    <citation type="journal article" date="2022" name="DNA Res.">
        <title>Chromosomal-level genome assembly of the orchid tree Bauhinia variegata (Leguminosae; Cercidoideae) supports the allotetraploid origin hypothesis of Bauhinia.</title>
        <authorList>
            <person name="Zhong Y."/>
            <person name="Chen Y."/>
            <person name="Zheng D."/>
            <person name="Pang J."/>
            <person name="Liu Y."/>
            <person name="Luo S."/>
            <person name="Meng S."/>
            <person name="Qian L."/>
            <person name="Wei D."/>
            <person name="Dai S."/>
            <person name="Zhou R."/>
        </authorList>
    </citation>
    <scope>NUCLEOTIDE SEQUENCE [LARGE SCALE GENOMIC DNA]</scope>
    <source>
        <strain evidence="1">BV-YZ2020</strain>
    </source>
</reference>
<evidence type="ECO:0000313" key="1">
    <source>
        <dbReference type="EMBL" id="KAI4328268.1"/>
    </source>
</evidence>
<organism evidence="1 2">
    <name type="scientific">Bauhinia variegata</name>
    <name type="common">Purple orchid tree</name>
    <name type="synonym">Phanera variegata</name>
    <dbReference type="NCBI Taxonomy" id="167791"/>
    <lineage>
        <taxon>Eukaryota</taxon>
        <taxon>Viridiplantae</taxon>
        <taxon>Streptophyta</taxon>
        <taxon>Embryophyta</taxon>
        <taxon>Tracheophyta</taxon>
        <taxon>Spermatophyta</taxon>
        <taxon>Magnoliopsida</taxon>
        <taxon>eudicotyledons</taxon>
        <taxon>Gunneridae</taxon>
        <taxon>Pentapetalae</taxon>
        <taxon>rosids</taxon>
        <taxon>fabids</taxon>
        <taxon>Fabales</taxon>
        <taxon>Fabaceae</taxon>
        <taxon>Cercidoideae</taxon>
        <taxon>Cercideae</taxon>
        <taxon>Bauhiniinae</taxon>
        <taxon>Bauhinia</taxon>
    </lineage>
</organism>
<dbReference type="EMBL" id="CM039433">
    <property type="protein sequence ID" value="KAI4328268.1"/>
    <property type="molecule type" value="Genomic_DNA"/>
</dbReference>
<protein>
    <submittedName>
        <fullName evidence="1">Uncharacterized protein</fullName>
    </submittedName>
</protein>
<keyword evidence="2" id="KW-1185">Reference proteome</keyword>
<proteinExistence type="predicted"/>
<accession>A0ACB9MW29</accession>
<sequence>MNSNKQEVLILPMSPAVRFSHSPPELDEFAKISDEFAQDSLENDFKVNLKMDEENLRNEAVAEEKQVVHGIEEDEIVEEKEEEFSFVSTNPNAMSVWADDVFDNGYIRPMFPDFNPNLFNANGYGGGVHDGPPLWPPLKKVFIQRPGISSSLSAAASELNELGGSPEGPFCQWSRKAVAKQASPERCKKSSSTVLSELWRLRDKFRRSNRGGKDTFIFSKASYASNYSTETRKVVVK</sequence>
<name>A0ACB9MW29_BAUVA</name>